<dbReference type="EMBL" id="GL736521">
    <property type="protein sequence ID" value="EFX60388.1"/>
    <property type="molecule type" value="Genomic_DNA"/>
</dbReference>
<evidence type="ECO:0000313" key="3">
    <source>
        <dbReference type="Proteomes" id="UP000000305"/>
    </source>
</evidence>
<feature type="coiled-coil region" evidence="1">
    <location>
        <begin position="73"/>
        <end position="100"/>
    </location>
</feature>
<dbReference type="AlphaFoldDB" id="E9I6J2"/>
<name>E9I6J2_DAPPU</name>
<dbReference type="HOGENOM" id="CLU_701276_0_0_1"/>
<keyword evidence="1" id="KW-0175">Coiled coil</keyword>
<keyword evidence="3" id="KW-1185">Reference proteome</keyword>
<feature type="non-terminal residue" evidence="2">
    <location>
        <position position="1"/>
    </location>
</feature>
<sequence length="394" mass="43470">QKLTSALNELREKKSAEATAKQIKDDRDLDHNRSVGTITQMEFMVRLKKRDWEEVSENLSRAQRNLIARQDEYDVAKNASKTALEAKEAAEREVNAATAALNSGDSAYIRQIYQYFYIILGRMPGQSEINYWINDLRRGDGPRVFAYNIYKGSDSYTRSLSPKDFFTRAYTRGLGRDDNLIYSGIDYWANVMMNASDTPDSLGGVFANFINGVLSETSGYGKTGKDNLNDTVNKVINASVEPARQKLKDASDRYDQAKIYEGGANQNLVDAKATLARAPDSTQAKNDYDQAVRDVESAIRASDDAYKAASNAAEEYRKASGLTQSAQDLVNALSAAATPPSTGTTNDLNAKLSAYNIAEGIAAETQKRANDAYDDLTLIRGAGDARLKELTQLY</sequence>
<dbReference type="KEGG" id="dpx:DAPPUDRAFT_277782"/>
<reference evidence="2 3" key="1">
    <citation type="journal article" date="2011" name="Science">
        <title>The ecoresponsive genome of Daphnia pulex.</title>
        <authorList>
            <person name="Colbourne J.K."/>
            <person name="Pfrender M.E."/>
            <person name="Gilbert D."/>
            <person name="Thomas W.K."/>
            <person name="Tucker A."/>
            <person name="Oakley T.H."/>
            <person name="Tokishita S."/>
            <person name="Aerts A."/>
            <person name="Arnold G.J."/>
            <person name="Basu M.K."/>
            <person name="Bauer D.J."/>
            <person name="Caceres C.E."/>
            <person name="Carmel L."/>
            <person name="Casola C."/>
            <person name="Choi J.H."/>
            <person name="Detter J.C."/>
            <person name="Dong Q."/>
            <person name="Dusheyko S."/>
            <person name="Eads B.D."/>
            <person name="Frohlich T."/>
            <person name="Geiler-Samerotte K.A."/>
            <person name="Gerlach D."/>
            <person name="Hatcher P."/>
            <person name="Jogdeo S."/>
            <person name="Krijgsveld J."/>
            <person name="Kriventseva E.V."/>
            <person name="Kultz D."/>
            <person name="Laforsch C."/>
            <person name="Lindquist E."/>
            <person name="Lopez J."/>
            <person name="Manak J.R."/>
            <person name="Muller J."/>
            <person name="Pangilinan J."/>
            <person name="Patwardhan R.P."/>
            <person name="Pitluck S."/>
            <person name="Pritham E.J."/>
            <person name="Rechtsteiner A."/>
            <person name="Rho M."/>
            <person name="Rogozin I.B."/>
            <person name="Sakarya O."/>
            <person name="Salamov A."/>
            <person name="Schaack S."/>
            <person name="Shapiro H."/>
            <person name="Shiga Y."/>
            <person name="Skalitzky C."/>
            <person name="Smith Z."/>
            <person name="Souvorov A."/>
            <person name="Sung W."/>
            <person name="Tang Z."/>
            <person name="Tsuchiya D."/>
            <person name="Tu H."/>
            <person name="Vos H."/>
            <person name="Wang M."/>
            <person name="Wolf Y.I."/>
            <person name="Yamagata H."/>
            <person name="Yamada T."/>
            <person name="Ye Y."/>
            <person name="Shaw J.R."/>
            <person name="Andrews J."/>
            <person name="Crease T.J."/>
            <person name="Tang H."/>
            <person name="Lucas S.M."/>
            <person name="Robertson H.M."/>
            <person name="Bork P."/>
            <person name="Koonin E.V."/>
            <person name="Zdobnov E.M."/>
            <person name="Grigoriev I.V."/>
            <person name="Lynch M."/>
            <person name="Boore J.L."/>
        </authorList>
    </citation>
    <scope>NUCLEOTIDE SEQUENCE [LARGE SCALE GENOMIC DNA]</scope>
</reference>
<proteinExistence type="predicted"/>
<feature type="non-terminal residue" evidence="2">
    <location>
        <position position="394"/>
    </location>
</feature>
<accession>E9I6J2</accession>
<evidence type="ECO:0000256" key="1">
    <source>
        <dbReference type="SAM" id="Coils"/>
    </source>
</evidence>
<organism evidence="2 3">
    <name type="scientific">Daphnia pulex</name>
    <name type="common">Water flea</name>
    <dbReference type="NCBI Taxonomy" id="6669"/>
    <lineage>
        <taxon>Eukaryota</taxon>
        <taxon>Metazoa</taxon>
        <taxon>Ecdysozoa</taxon>
        <taxon>Arthropoda</taxon>
        <taxon>Crustacea</taxon>
        <taxon>Branchiopoda</taxon>
        <taxon>Diplostraca</taxon>
        <taxon>Cladocera</taxon>
        <taxon>Anomopoda</taxon>
        <taxon>Daphniidae</taxon>
        <taxon>Daphnia</taxon>
    </lineage>
</organism>
<evidence type="ECO:0008006" key="4">
    <source>
        <dbReference type="Google" id="ProtNLM"/>
    </source>
</evidence>
<gene>
    <name evidence="2" type="ORF">DAPPUDRAFT_277782</name>
</gene>
<evidence type="ECO:0000313" key="2">
    <source>
        <dbReference type="EMBL" id="EFX60388.1"/>
    </source>
</evidence>
<dbReference type="Proteomes" id="UP000000305">
    <property type="component" value="Unassembled WGS sequence"/>
</dbReference>
<dbReference type="InParanoid" id="E9I6J2"/>
<protein>
    <recommendedName>
        <fullName evidence="4">DUF4214 domain-containing protein</fullName>
    </recommendedName>
</protein>